<dbReference type="SUPFAM" id="SSF103511">
    <property type="entry name" value="Chlorophyll a-b binding protein"/>
    <property type="match status" value="1"/>
</dbReference>
<protein>
    <submittedName>
        <fullName evidence="1">Uncharacterized protein</fullName>
    </submittedName>
</protein>
<gene>
    <name evidence="1" type="ORF">g.2133</name>
</gene>
<sequence length="118" mass="12392">MQALGSRTVAPSLQCPLQPKLGSRAAAVSRTQRQGRAGVRVFAEGGEYQPQLPKGVAQPKVLPTLPPPKFGWVDYAERLNSRAAMIGFFALLLVEGISGRGLLQLIGISVGGGLNIGL</sequence>
<reference evidence="1" key="1">
    <citation type="submission" date="2015-08" db="EMBL/GenBank/DDBJ databases">
        <authorList>
            <person name="Babu N.S."/>
            <person name="Beckwith C.J."/>
            <person name="Beseler K.G."/>
            <person name="Brison A."/>
            <person name="Carone J.V."/>
            <person name="Caskin T.P."/>
            <person name="Diamond M."/>
            <person name="Durham M.E."/>
            <person name="Foxe J.M."/>
            <person name="Go M."/>
            <person name="Henderson B.A."/>
            <person name="Jones I.B."/>
            <person name="McGettigan J.A."/>
            <person name="Micheletti S.J."/>
            <person name="Nasrallah M.E."/>
            <person name="Ortiz D."/>
            <person name="Piller C.R."/>
            <person name="Privatt S.R."/>
            <person name="Schneider S.L."/>
            <person name="Sharp S."/>
            <person name="Smith T.C."/>
            <person name="Stanton J.D."/>
            <person name="Ullery H.E."/>
            <person name="Wilson R.J."/>
            <person name="Serrano M.G."/>
            <person name="Buck G."/>
            <person name="Lee V."/>
            <person name="Wang Y."/>
            <person name="Carvalho R."/>
            <person name="Voegtly L."/>
            <person name="Shi R."/>
            <person name="Duckworth R."/>
            <person name="Johnson A."/>
            <person name="Loviza R."/>
            <person name="Walstead R."/>
            <person name="Shah Z."/>
            <person name="Kiflezghi M."/>
            <person name="Wade K."/>
            <person name="Ball S.L."/>
            <person name="Bradley K.W."/>
            <person name="Asai D.J."/>
            <person name="Bowman C.A."/>
            <person name="Russell D.A."/>
            <person name="Pope W.H."/>
            <person name="Jacobs-Sera D."/>
            <person name="Hendrix R.W."/>
            <person name="Hatfull G.F."/>
        </authorList>
    </citation>
    <scope>NUCLEOTIDE SEQUENCE</scope>
</reference>
<proteinExistence type="predicted"/>
<dbReference type="AlphaFoldDB" id="A0A1D2A6Y0"/>
<evidence type="ECO:0000313" key="1">
    <source>
        <dbReference type="EMBL" id="JAT74821.1"/>
    </source>
</evidence>
<name>A0A1D2A6Y0_AUXPR</name>
<organism evidence="1">
    <name type="scientific">Auxenochlorella protothecoides</name>
    <name type="common">Green microalga</name>
    <name type="synonym">Chlorella protothecoides</name>
    <dbReference type="NCBI Taxonomy" id="3075"/>
    <lineage>
        <taxon>Eukaryota</taxon>
        <taxon>Viridiplantae</taxon>
        <taxon>Chlorophyta</taxon>
        <taxon>core chlorophytes</taxon>
        <taxon>Trebouxiophyceae</taxon>
        <taxon>Chlorellales</taxon>
        <taxon>Chlorellaceae</taxon>
        <taxon>Auxenochlorella</taxon>
    </lineage>
</organism>
<dbReference type="EMBL" id="GDKF01003801">
    <property type="protein sequence ID" value="JAT74821.1"/>
    <property type="molecule type" value="Transcribed_RNA"/>
</dbReference>
<accession>A0A1D2A6Y0</accession>